<evidence type="ECO:0000313" key="1">
    <source>
        <dbReference type="EMBL" id="GBM24729.1"/>
    </source>
</evidence>
<protein>
    <submittedName>
        <fullName evidence="1">Uncharacterized protein</fullName>
    </submittedName>
</protein>
<proteinExistence type="predicted"/>
<dbReference type="EMBL" id="BGPR01000526">
    <property type="protein sequence ID" value="GBM24729.1"/>
    <property type="molecule type" value="Genomic_DNA"/>
</dbReference>
<reference evidence="1 2" key="1">
    <citation type="journal article" date="2019" name="Sci. Rep.">
        <title>Orb-weaving spider Araneus ventricosus genome elucidates the spidroin gene catalogue.</title>
        <authorList>
            <person name="Kono N."/>
            <person name="Nakamura H."/>
            <person name="Ohtoshi R."/>
            <person name="Moran D.A.P."/>
            <person name="Shinohara A."/>
            <person name="Yoshida Y."/>
            <person name="Fujiwara M."/>
            <person name="Mori M."/>
            <person name="Tomita M."/>
            <person name="Arakawa K."/>
        </authorList>
    </citation>
    <scope>NUCLEOTIDE SEQUENCE [LARGE SCALE GENOMIC DNA]</scope>
</reference>
<keyword evidence="2" id="KW-1185">Reference proteome</keyword>
<dbReference type="AlphaFoldDB" id="A0A4Y2E8V9"/>
<gene>
    <name evidence="1" type="ORF">AVEN_141804_1</name>
</gene>
<name>A0A4Y2E8V9_ARAVE</name>
<accession>A0A4Y2E8V9</accession>
<comment type="caution">
    <text evidence="1">The sequence shown here is derived from an EMBL/GenBank/DDBJ whole genome shotgun (WGS) entry which is preliminary data.</text>
</comment>
<sequence>MWAHLQKNGFGYFRTSSCNDKGHRYAGIDGLFCSNGRGNPHPDQEASMWLKNLFDMDFAEQPAIILKRRPSLDHSPERRRGHGEITAELGRTLYYRQETEDDVIYRVQRSPNAKQK</sequence>
<organism evidence="1 2">
    <name type="scientific">Araneus ventricosus</name>
    <name type="common">Orbweaver spider</name>
    <name type="synonym">Epeira ventricosa</name>
    <dbReference type="NCBI Taxonomy" id="182803"/>
    <lineage>
        <taxon>Eukaryota</taxon>
        <taxon>Metazoa</taxon>
        <taxon>Ecdysozoa</taxon>
        <taxon>Arthropoda</taxon>
        <taxon>Chelicerata</taxon>
        <taxon>Arachnida</taxon>
        <taxon>Araneae</taxon>
        <taxon>Araneomorphae</taxon>
        <taxon>Entelegynae</taxon>
        <taxon>Araneoidea</taxon>
        <taxon>Araneidae</taxon>
        <taxon>Araneus</taxon>
    </lineage>
</organism>
<dbReference type="Proteomes" id="UP000499080">
    <property type="component" value="Unassembled WGS sequence"/>
</dbReference>
<evidence type="ECO:0000313" key="2">
    <source>
        <dbReference type="Proteomes" id="UP000499080"/>
    </source>
</evidence>